<comment type="caution">
    <text evidence="1">The sequence shown here is derived from an EMBL/GenBank/DDBJ whole genome shotgun (WGS) entry which is preliminary data.</text>
</comment>
<evidence type="ECO:0000313" key="2">
    <source>
        <dbReference type="Proteomes" id="UP000094009"/>
    </source>
</evidence>
<dbReference type="RefSeq" id="WP_064782386.1">
    <property type="nucleotide sequence ID" value="NZ_JPVZ01000013.1"/>
</dbReference>
<dbReference type="Proteomes" id="UP000094009">
    <property type="component" value="Unassembled WGS sequence"/>
</dbReference>
<protein>
    <submittedName>
        <fullName evidence="1">Uncharacterized protein</fullName>
    </submittedName>
</protein>
<dbReference type="AlphaFoldDB" id="A0A853KUM6"/>
<accession>A0A853KUM6</accession>
<gene>
    <name evidence="1" type="ORF">TH4_19740</name>
</gene>
<reference evidence="1 2" key="1">
    <citation type="submission" date="2014-07" db="EMBL/GenBank/DDBJ databases">
        <title>Draft genome sequence of Thalassospira tepidiphila 1-1B.</title>
        <authorList>
            <person name="Lai Q."/>
            <person name="Shao Z."/>
        </authorList>
    </citation>
    <scope>NUCLEOTIDE SEQUENCE [LARGE SCALE GENOMIC DNA]</scope>
    <source>
        <strain evidence="1 2">MCCC 1A03514</strain>
    </source>
</reference>
<name>A0A853KUM6_9PROT</name>
<evidence type="ECO:0000313" key="1">
    <source>
        <dbReference type="EMBL" id="OAZ07835.1"/>
    </source>
</evidence>
<proteinExistence type="predicted"/>
<sequence>MAYYTITNTDNLKIVISLTDDEVEAIPNLDEGEKLDLANGGNITRQTDDDEYYYNKDNKNNFFDRDTFNAAIEPQDSSD</sequence>
<dbReference type="EMBL" id="JPVZ01000013">
    <property type="protein sequence ID" value="OAZ07835.1"/>
    <property type="molecule type" value="Genomic_DNA"/>
</dbReference>
<organism evidence="1 2">
    <name type="scientific">Thalassospira tepidiphila MCCC 1A03514</name>
    <dbReference type="NCBI Taxonomy" id="1177930"/>
    <lineage>
        <taxon>Bacteria</taxon>
        <taxon>Pseudomonadati</taxon>
        <taxon>Pseudomonadota</taxon>
        <taxon>Alphaproteobacteria</taxon>
        <taxon>Rhodospirillales</taxon>
        <taxon>Thalassospiraceae</taxon>
        <taxon>Thalassospira</taxon>
    </lineage>
</organism>